<dbReference type="Proteomes" id="UP000260644">
    <property type="component" value="Unassembled WGS sequence"/>
</dbReference>
<dbReference type="OrthoDB" id="9785257at2"/>
<evidence type="ECO:0000313" key="2">
    <source>
        <dbReference type="EMBL" id="RFS20053.1"/>
    </source>
</evidence>
<reference evidence="2 3" key="1">
    <citation type="submission" date="2018-07" db="EMBL/GenBank/DDBJ databases">
        <title>Chitinophaga K2CV101002-2 sp. nov., isolated from a monsoon evergreen broad-leaved forest soil.</title>
        <authorList>
            <person name="Lv Y."/>
        </authorList>
    </citation>
    <scope>NUCLEOTIDE SEQUENCE [LARGE SCALE GENOMIC DNA]</scope>
    <source>
        <strain evidence="2 3">GDMCC 1.1288</strain>
    </source>
</reference>
<gene>
    <name evidence="2" type="ORF">DVR12_20235</name>
</gene>
<sequence length="430" mass="48709">MQLIALDPGHFHASLVHREQYPGIDTTIQVLAPEGKEVAQYLQEIANHNSRASFKENWTTEIFRGPGYLEQLKACRPASIVILAGNNRLKPGYISAAVNANMHVLADKPMAIDAGGFNMLKTSFETAANNNTLLFDVMTERYETRNVLQKAISQLPELFGELLTGTKDDPAVIKKSVHHFKKTVAGKPLIRPVWYMDTREQGEGIVDVTTHLVDLVQWTCFPNQILNYNEEIEIDNAVSWPTTLNLQQFNAVTGAESFPAGLEKMIDENGLLNVYANGAFDYTIRNIHAHIAVQWNYEAPAGTGDTHYSLLKGSKAWLYVLQDKEQHYQPTLYIQPVSNDKKYINTLHKQFGLLQTAYPGIELKQVKERWEVIIPDSLIRKHELLFGAVMKQFLKYIKEGRMPEWEISAMLSKYYTTTQALLKAKRLTGD</sequence>
<evidence type="ECO:0000313" key="3">
    <source>
        <dbReference type="Proteomes" id="UP000260644"/>
    </source>
</evidence>
<comment type="caution">
    <text evidence="2">The sequence shown here is derived from an EMBL/GenBank/DDBJ whole genome shotgun (WGS) entry which is preliminary data.</text>
</comment>
<evidence type="ECO:0000259" key="1">
    <source>
        <dbReference type="Pfam" id="PF16490"/>
    </source>
</evidence>
<feature type="domain" description="Putative oxidoreductase C-terminal" evidence="1">
    <location>
        <begin position="148"/>
        <end position="424"/>
    </location>
</feature>
<protein>
    <submittedName>
        <fullName evidence="2">Oxidoreductase</fullName>
    </submittedName>
</protein>
<dbReference type="EMBL" id="QPMM01000011">
    <property type="protein sequence ID" value="RFS20053.1"/>
    <property type="molecule type" value="Genomic_DNA"/>
</dbReference>
<dbReference type="SUPFAM" id="SSF51735">
    <property type="entry name" value="NAD(P)-binding Rossmann-fold domains"/>
    <property type="match status" value="1"/>
</dbReference>
<dbReference type="Gene3D" id="3.40.50.720">
    <property type="entry name" value="NAD(P)-binding Rossmann-like Domain"/>
    <property type="match status" value="1"/>
</dbReference>
<keyword evidence="3" id="KW-1185">Reference proteome</keyword>
<dbReference type="RefSeq" id="WP_116977614.1">
    <property type="nucleotide sequence ID" value="NZ_QPMM01000011.1"/>
</dbReference>
<proteinExistence type="predicted"/>
<accession>A0A3E1Y5P3</accession>
<name>A0A3E1Y5P3_9BACT</name>
<dbReference type="InterPro" id="IPR036291">
    <property type="entry name" value="NAD(P)-bd_dom_sf"/>
</dbReference>
<organism evidence="2 3">
    <name type="scientific">Chitinophaga silvatica</name>
    <dbReference type="NCBI Taxonomy" id="2282649"/>
    <lineage>
        <taxon>Bacteria</taxon>
        <taxon>Pseudomonadati</taxon>
        <taxon>Bacteroidota</taxon>
        <taxon>Chitinophagia</taxon>
        <taxon>Chitinophagales</taxon>
        <taxon>Chitinophagaceae</taxon>
        <taxon>Chitinophaga</taxon>
    </lineage>
</organism>
<dbReference type="AlphaFoldDB" id="A0A3E1Y5P3"/>
<dbReference type="InterPro" id="IPR032459">
    <property type="entry name" value="Oxidoreduct_C"/>
</dbReference>
<dbReference type="Pfam" id="PF16490">
    <property type="entry name" value="Oxidoreduct_C"/>
    <property type="match status" value="1"/>
</dbReference>